<organism evidence="5 6">
    <name type="scientific">Agromyces mediolanus</name>
    <name type="common">Corynebacterium mediolanum</name>
    <dbReference type="NCBI Taxonomy" id="41986"/>
    <lineage>
        <taxon>Bacteria</taxon>
        <taxon>Bacillati</taxon>
        <taxon>Actinomycetota</taxon>
        <taxon>Actinomycetes</taxon>
        <taxon>Micrococcales</taxon>
        <taxon>Microbacteriaceae</taxon>
        <taxon>Agromyces</taxon>
    </lineage>
</organism>
<dbReference type="PANTHER" id="PTHR30146:SF153">
    <property type="entry name" value="LACTOSE OPERON REPRESSOR"/>
    <property type="match status" value="1"/>
</dbReference>
<dbReference type="Gene3D" id="1.10.260.40">
    <property type="entry name" value="lambda repressor-like DNA-binding domains"/>
    <property type="match status" value="1"/>
</dbReference>
<dbReference type="CDD" id="cd01392">
    <property type="entry name" value="HTH_LacI"/>
    <property type="match status" value="1"/>
</dbReference>
<dbReference type="RefSeq" id="WP_189083377.1">
    <property type="nucleotide sequence ID" value="NZ_BMRJ01000001.1"/>
</dbReference>
<dbReference type="PROSITE" id="PS50932">
    <property type="entry name" value="HTH_LACI_2"/>
    <property type="match status" value="1"/>
</dbReference>
<keyword evidence="2" id="KW-0238">DNA-binding</keyword>
<dbReference type="InterPro" id="IPR028082">
    <property type="entry name" value="Peripla_BP_I"/>
</dbReference>
<evidence type="ECO:0000259" key="4">
    <source>
        <dbReference type="PROSITE" id="PS50932"/>
    </source>
</evidence>
<evidence type="ECO:0000256" key="1">
    <source>
        <dbReference type="ARBA" id="ARBA00023015"/>
    </source>
</evidence>
<dbReference type="SMART" id="SM00354">
    <property type="entry name" value="HTH_LACI"/>
    <property type="match status" value="1"/>
</dbReference>
<dbReference type="GO" id="GO:0003700">
    <property type="term" value="F:DNA-binding transcription factor activity"/>
    <property type="evidence" value="ECO:0007669"/>
    <property type="project" value="TreeGrafter"/>
</dbReference>
<gene>
    <name evidence="5" type="ORF">GCM10010196_01140</name>
</gene>
<dbReference type="Pfam" id="PF00356">
    <property type="entry name" value="LacI"/>
    <property type="match status" value="1"/>
</dbReference>
<dbReference type="Proteomes" id="UP000610303">
    <property type="component" value="Unassembled WGS sequence"/>
</dbReference>
<keyword evidence="3" id="KW-0804">Transcription</keyword>
<comment type="caution">
    <text evidence="5">The sequence shown here is derived from an EMBL/GenBank/DDBJ whole genome shotgun (WGS) entry which is preliminary data.</text>
</comment>
<dbReference type="CDD" id="cd06267">
    <property type="entry name" value="PBP1_LacI_sugar_binding-like"/>
    <property type="match status" value="1"/>
</dbReference>
<reference evidence="5" key="2">
    <citation type="submission" date="2020-09" db="EMBL/GenBank/DDBJ databases">
        <authorList>
            <person name="Sun Q."/>
            <person name="Ohkuma M."/>
        </authorList>
    </citation>
    <scope>NUCLEOTIDE SEQUENCE</scope>
    <source>
        <strain evidence="5">JCM 3346</strain>
    </source>
</reference>
<dbReference type="AlphaFoldDB" id="A0A918C8N7"/>
<keyword evidence="1" id="KW-0805">Transcription regulation</keyword>
<dbReference type="SUPFAM" id="SSF47413">
    <property type="entry name" value="lambda repressor-like DNA-binding domains"/>
    <property type="match status" value="1"/>
</dbReference>
<evidence type="ECO:0000256" key="2">
    <source>
        <dbReference type="ARBA" id="ARBA00023125"/>
    </source>
</evidence>
<reference evidence="5" key="1">
    <citation type="journal article" date="2014" name="Int. J. Syst. Evol. Microbiol.">
        <title>Complete genome sequence of Corynebacterium casei LMG S-19264T (=DSM 44701T), isolated from a smear-ripened cheese.</title>
        <authorList>
            <consortium name="US DOE Joint Genome Institute (JGI-PGF)"/>
            <person name="Walter F."/>
            <person name="Albersmeier A."/>
            <person name="Kalinowski J."/>
            <person name="Ruckert C."/>
        </authorList>
    </citation>
    <scope>NUCLEOTIDE SEQUENCE</scope>
    <source>
        <strain evidence="5">JCM 3346</strain>
    </source>
</reference>
<evidence type="ECO:0000256" key="3">
    <source>
        <dbReference type="ARBA" id="ARBA00023163"/>
    </source>
</evidence>
<dbReference type="InterPro" id="IPR046335">
    <property type="entry name" value="LacI/GalR-like_sensor"/>
</dbReference>
<dbReference type="PANTHER" id="PTHR30146">
    <property type="entry name" value="LACI-RELATED TRANSCRIPTIONAL REPRESSOR"/>
    <property type="match status" value="1"/>
</dbReference>
<dbReference type="SUPFAM" id="SSF53822">
    <property type="entry name" value="Periplasmic binding protein-like I"/>
    <property type="match status" value="1"/>
</dbReference>
<accession>A0A918C8N7</accession>
<dbReference type="InterPro" id="IPR010982">
    <property type="entry name" value="Lambda_DNA-bd_dom_sf"/>
</dbReference>
<proteinExistence type="predicted"/>
<evidence type="ECO:0000313" key="6">
    <source>
        <dbReference type="Proteomes" id="UP000610303"/>
    </source>
</evidence>
<sequence>MTERDQPATKRVTIHDVARELGLSTSTVSAALNGSGKLRQSTRDRVQRTADELGYRPSRAALAFRLGRTGTIAFALPSVDEGAVPMLDLDFYMTAARAAATKAFEAGYALTLTPPTVTSEDGWRLIGADGVVLCDPVRNDERLAALERLGTPVVTVERDAARPEWPYAVTSDHGENMRTLLDHLHEQGARRIALISADASWSWAEESAAAYRDWAAEHEMPELVRLIPLDHAHNDPYESTLALLRGADRPDAVIATAEQYREGVLRAARDAEVRIPEDVLVAVGIDSPGSERHDPPLTAIDLQPDRQAELAVGMLLRRIEGEPVDGPLLSDAVLRVRGSTVRPVR</sequence>
<protein>
    <submittedName>
        <fullName evidence="5">LacI family transcriptional regulator</fullName>
    </submittedName>
</protein>
<keyword evidence="6" id="KW-1185">Reference proteome</keyword>
<feature type="domain" description="HTH lacI-type" evidence="4">
    <location>
        <begin position="12"/>
        <end position="66"/>
    </location>
</feature>
<dbReference type="InterPro" id="IPR000843">
    <property type="entry name" value="HTH_LacI"/>
</dbReference>
<evidence type="ECO:0000313" key="5">
    <source>
        <dbReference type="EMBL" id="GGR12461.1"/>
    </source>
</evidence>
<dbReference type="Pfam" id="PF13377">
    <property type="entry name" value="Peripla_BP_3"/>
    <property type="match status" value="1"/>
</dbReference>
<dbReference type="EMBL" id="BMRJ01000001">
    <property type="protein sequence ID" value="GGR12461.1"/>
    <property type="molecule type" value="Genomic_DNA"/>
</dbReference>
<dbReference type="GO" id="GO:0000976">
    <property type="term" value="F:transcription cis-regulatory region binding"/>
    <property type="evidence" value="ECO:0007669"/>
    <property type="project" value="TreeGrafter"/>
</dbReference>
<name>A0A918C8N7_AGRME</name>
<dbReference type="Gene3D" id="3.40.50.2300">
    <property type="match status" value="2"/>
</dbReference>